<dbReference type="InterPro" id="IPR024633">
    <property type="entry name" value="DnaA_N_dom"/>
</dbReference>
<sequence length="494" mass="55808">MSITKAASSGKAKAVSGTSVNLGSGNIVPHWWYKAIKSDSGKPDLVAIAILSELWFLHRKQGGAEFNDGYAYFERKFEFTRAQLQEATLRLHCADIAIRSFRTVVVHGRNFPNELHLKINLPKLLSLKAKYVVVKNNDEGSSDDDEGDLFDNEVLGNSIPSTSEKHLDHISNRKISLRKNRSTESIESSIFKNSFLGLAREKADLTSFYPLVQSDITLLQKVSGRDFTITAVNEILLKLSKRHTQHRFPSKEAFMSYMSKVLSYEMRDAVQISSVDFKLNCNRDQVEIAQALYLEEVEYSKDTSPIAQLRRKLAAVLAPKTAYQFLRAATIQDWSIGNQSSNNSFAIELSHELHLSDLQQQMILEQIRAVFGNHINKIEMVIANSVSRSINANQHFNKSNLEQSTTITPLDKQTEDLGIWGKVRSMLVSYYGEDGKAIDTNWFSKLEPEINDDNRSIILRAPSDFIKDWVQAKYSTLIEKLCQGQNYNLIGVSC</sequence>
<proteinExistence type="predicted"/>
<reference evidence="2 3" key="1">
    <citation type="submission" date="2023-03" db="EMBL/GenBank/DDBJ databases">
        <title>Host association and intracellularity evolved multiple times independently in the Rickettsiales.</title>
        <authorList>
            <person name="Castelli M."/>
            <person name="Nardi T."/>
            <person name="Gammuto L."/>
            <person name="Bellinzona G."/>
            <person name="Sabaneyeva E."/>
            <person name="Potekhin A."/>
            <person name="Serra V."/>
            <person name="Petroni G."/>
            <person name="Sassera D."/>
        </authorList>
    </citation>
    <scope>NUCLEOTIDE SEQUENCE [LARGE SCALE GENOMIC DNA]</scope>
    <source>
        <strain evidence="2 3">Sr 2-6</strain>
    </source>
</reference>
<gene>
    <name evidence="2" type="ORF">Megvenef_00516</name>
</gene>
<feature type="domain" description="DnaA N-terminal" evidence="1">
    <location>
        <begin position="419"/>
        <end position="483"/>
    </location>
</feature>
<name>A0ABU5NBK6_9RICK</name>
<keyword evidence="3" id="KW-1185">Reference proteome</keyword>
<dbReference type="InterPro" id="IPR038454">
    <property type="entry name" value="DnaA_N_sf"/>
</dbReference>
<dbReference type="Gene3D" id="3.30.300.180">
    <property type="match status" value="1"/>
</dbReference>
<comment type="caution">
    <text evidence="2">The sequence shown here is derived from an EMBL/GenBank/DDBJ whole genome shotgun (WGS) entry which is preliminary data.</text>
</comment>
<dbReference type="Proteomes" id="UP001291687">
    <property type="component" value="Unassembled WGS sequence"/>
</dbReference>
<evidence type="ECO:0000313" key="2">
    <source>
        <dbReference type="EMBL" id="MEA0970550.1"/>
    </source>
</evidence>
<accession>A0ABU5NBK6</accession>
<dbReference type="EMBL" id="JARJFB010000027">
    <property type="protein sequence ID" value="MEA0970550.1"/>
    <property type="molecule type" value="Genomic_DNA"/>
</dbReference>
<dbReference type="Pfam" id="PF11638">
    <property type="entry name" value="DnaA_N"/>
    <property type="match status" value="1"/>
</dbReference>
<dbReference type="RefSeq" id="WP_322776455.1">
    <property type="nucleotide sequence ID" value="NZ_JARJFB010000027.1"/>
</dbReference>
<evidence type="ECO:0000259" key="1">
    <source>
        <dbReference type="Pfam" id="PF11638"/>
    </source>
</evidence>
<organism evidence="2 3">
    <name type="scientific">Candidatus Megaera venefica</name>
    <dbReference type="NCBI Taxonomy" id="2055910"/>
    <lineage>
        <taxon>Bacteria</taxon>
        <taxon>Pseudomonadati</taxon>
        <taxon>Pseudomonadota</taxon>
        <taxon>Alphaproteobacteria</taxon>
        <taxon>Rickettsiales</taxon>
        <taxon>Rickettsiaceae</taxon>
        <taxon>Candidatus Megaera</taxon>
    </lineage>
</organism>
<evidence type="ECO:0000313" key="3">
    <source>
        <dbReference type="Proteomes" id="UP001291687"/>
    </source>
</evidence>
<protein>
    <submittedName>
        <fullName evidence="2">DNA-like protein</fullName>
    </submittedName>
</protein>